<protein>
    <submittedName>
        <fullName evidence="2">Pro-sigmaK processing inhibitor BofA</fullName>
    </submittedName>
</protein>
<dbReference type="Proteomes" id="UP000593626">
    <property type="component" value="Chromosome"/>
</dbReference>
<dbReference type="InterPro" id="IPR010001">
    <property type="entry name" value="BofA"/>
</dbReference>
<sequence length="87" mass="8993">MEPVLVIGIVCVAVVFLLTIGSSIKPVKWIGLGITKIIIGAIFLFLLNTLGSSVGIHVPINLLTSTISGVLGIPGVAALTVIQYLIV</sequence>
<keyword evidence="1" id="KW-1133">Transmembrane helix</keyword>
<reference evidence="2 3" key="1">
    <citation type="submission" date="2019-07" db="EMBL/GenBank/DDBJ databases">
        <title>Genome sequence of 2 isolates from Red Sea Mangroves.</title>
        <authorList>
            <person name="Sefrji F."/>
            <person name="Michoud G."/>
            <person name="Merlino G."/>
            <person name="Daffonchio D."/>
        </authorList>
    </citation>
    <scope>NUCLEOTIDE SEQUENCE [LARGE SCALE GENOMIC DNA]</scope>
    <source>
        <strain evidence="2 3">R1DC41</strain>
    </source>
</reference>
<accession>A0A7S8HHG1</accession>
<feature type="transmembrane region" description="Helical" evidence="1">
    <location>
        <begin position="37"/>
        <end position="60"/>
    </location>
</feature>
<keyword evidence="1" id="KW-0472">Membrane</keyword>
<keyword evidence="1" id="KW-0812">Transmembrane</keyword>
<dbReference type="EMBL" id="CP049742">
    <property type="protein sequence ID" value="QPC48470.1"/>
    <property type="molecule type" value="Genomic_DNA"/>
</dbReference>
<name>A0A7S8HHG1_9BACI</name>
<feature type="transmembrane region" description="Helical" evidence="1">
    <location>
        <begin position="66"/>
        <end position="86"/>
    </location>
</feature>
<dbReference type="KEGG" id="mcui:G8O30_13820"/>
<feature type="transmembrane region" description="Helical" evidence="1">
    <location>
        <begin position="6"/>
        <end position="25"/>
    </location>
</feature>
<organism evidence="2 3">
    <name type="scientific">Mangrovibacillus cuniculi</name>
    <dbReference type="NCBI Taxonomy" id="2593652"/>
    <lineage>
        <taxon>Bacteria</taxon>
        <taxon>Bacillati</taxon>
        <taxon>Bacillota</taxon>
        <taxon>Bacilli</taxon>
        <taxon>Bacillales</taxon>
        <taxon>Bacillaceae</taxon>
        <taxon>Mangrovibacillus</taxon>
    </lineage>
</organism>
<keyword evidence="3" id="KW-1185">Reference proteome</keyword>
<evidence type="ECO:0000256" key="1">
    <source>
        <dbReference type="SAM" id="Phobius"/>
    </source>
</evidence>
<dbReference type="Pfam" id="PF07441">
    <property type="entry name" value="BofA"/>
    <property type="match status" value="1"/>
</dbReference>
<dbReference type="RefSeq" id="WP_239674566.1">
    <property type="nucleotide sequence ID" value="NZ_CP049742.1"/>
</dbReference>
<evidence type="ECO:0000313" key="2">
    <source>
        <dbReference type="EMBL" id="QPC48470.1"/>
    </source>
</evidence>
<evidence type="ECO:0000313" key="3">
    <source>
        <dbReference type="Proteomes" id="UP000593626"/>
    </source>
</evidence>
<dbReference type="NCBIfam" id="TIGR02862">
    <property type="entry name" value="spore_BofA"/>
    <property type="match status" value="1"/>
</dbReference>
<gene>
    <name evidence="2" type="primary">bofA</name>
    <name evidence="2" type="ORF">G8O30_13820</name>
</gene>
<dbReference type="AlphaFoldDB" id="A0A7S8HHG1"/>
<proteinExistence type="predicted"/>